<dbReference type="InterPro" id="IPR000073">
    <property type="entry name" value="AB_hydrolase_1"/>
</dbReference>
<protein>
    <submittedName>
        <fullName evidence="6">Alpha/beta-hydrolase</fullName>
    </submittedName>
</protein>
<dbReference type="PANTHER" id="PTHR43248">
    <property type="entry name" value="2-SUCCINYL-6-HYDROXY-2,4-CYCLOHEXADIENE-1-CARBOXYLATE SYNTHASE"/>
    <property type="match status" value="1"/>
</dbReference>
<proteinExistence type="inferred from homology"/>
<name>A0A2J6S1R0_HYAVF</name>
<evidence type="ECO:0000256" key="3">
    <source>
        <dbReference type="SAM" id="SignalP"/>
    </source>
</evidence>
<keyword evidence="7" id="KW-1185">Reference proteome</keyword>
<dbReference type="AlphaFoldDB" id="A0A2J6S1R0"/>
<evidence type="ECO:0000256" key="1">
    <source>
        <dbReference type="ARBA" id="ARBA00010088"/>
    </source>
</evidence>
<feature type="chain" id="PRO_5014364992" evidence="3">
    <location>
        <begin position="29"/>
        <end position="526"/>
    </location>
</feature>
<organism evidence="6 7">
    <name type="scientific">Hyaloscypha variabilis (strain UAMH 11265 / GT02V1 / F)</name>
    <name type="common">Meliniomyces variabilis</name>
    <dbReference type="NCBI Taxonomy" id="1149755"/>
    <lineage>
        <taxon>Eukaryota</taxon>
        <taxon>Fungi</taxon>
        <taxon>Dikarya</taxon>
        <taxon>Ascomycota</taxon>
        <taxon>Pezizomycotina</taxon>
        <taxon>Leotiomycetes</taxon>
        <taxon>Helotiales</taxon>
        <taxon>Hyaloscyphaceae</taxon>
        <taxon>Hyaloscypha</taxon>
        <taxon>Hyaloscypha variabilis</taxon>
    </lineage>
</organism>
<evidence type="ECO:0000256" key="2">
    <source>
        <dbReference type="ARBA" id="ARBA00022801"/>
    </source>
</evidence>
<dbReference type="Gene3D" id="3.40.50.1820">
    <property type="entry name" value="alpha/beta hydrolase"/>
    <property type="match status" value="1"/>
</dbReference>
<keyword evidence="3" id="KW-0732">Signal</keyword>
<dbReference type="Proteomes" id="UP000235786">
    <property type="component" value="Unassembled WGS sequence"/>
</dbReference>
<comment type="similarity">
    <text evidence="1">Belongs to the peptidase S33 family.</text>
</comment>
<evidence type="ECO:0000259" key="4">
    <source>
        <dbReference type="Pfam" id="PF00561"/>
    </source>
</evidence>
<dbReference type="STRING" id="1149755.A0A2J6S1R0"/>
<dbReference type="InterPro" id="IPR051601">
    <property type="entry name" value="Serine_prot/Carboxylest_S33"/>
</dbReference>
<dbReference type="SUPFAM" id="SSF53474">
    <property type="entry name" value="alpha/beta-Hydrolases"/>
    <property type="match status" value="1"/>
</dbReference>
<dbReference type="InterPro" id="IPR013595">
    <property type="entry name" value="Pept_S33_TAP-like_C"/>
</dbReference>
<dbReference type="PANTHER" id="PTHR43248:SF25">
    <property type="entry name" value="AB HYDROLASE-1 DOMAIN-CONTAINING PROTEIN-RELATED"/>
    <property type="match status" value="1"/>
</dbReference>
<feature type="domain" description="AB hydrolase-1" evidence="4">
    <location>
        <begin position="98"/>
        <end position="253"/>
    </location>
</feature>
<feature type="signal peptide" evidence="3">
    <location>
        <begin position="1"/>
        <end position="28"/>
    </location>
</feature>
<evidence type="ECO:0000313" key="6">
    <source>
        <dbReference type="EMBL" id="PMD44677.1"/>
    </source>
</evidence>
<dbReference type="EMBL" id="KZ613941">
    <property type="protein sequence ID" value="PMD44677.1"/>
    <property type="molecule type" value="Genomic_DNA"/>
</dbReference>
<evidence type="ECO:0000313" key="7">
    <source>
        <dbReference type="Proteomes" id="UP000235786"/>
    </source>
</evidence>
<keyword evidence="2 6" id="KW-0378">Hydrolase</keyword>
<evidence type="ECO:0000259" key="5">
    <source>
        <dbReference type="Pfam" id="PF08386"/>
    </source>
</evidence>
<reference evidence="6 7" key="1">
    <citation type="submission" date="2016-04" db="EMBL/GenBank/DDBJ databases">
        <title>A degradative enzymes factory behind the ericoid mycorrhizal symbiosis.</title>
        <authorList>
            <consortium name="DOE Joint Genome Institute"/>
            <person name="Martino E."/>
            <person name="Morin E."/>
            <person name="Grelet G."/>
            <person name="Kuo A."/>
            <person name="Kohler A."/>
            <person name="Daghino S."/>
            <person name="Barry K."/>
            <person name="Choi C."/>
            <person name="Cichocki N."/>
            <person name="Clum A."/>
            <person name="Copeland A."/>
            <person name="Hainaut M."/>
            <person name="Haridas S."/>
            <person name="Labutti K."/>
            <person name="Lindquist E."/>
            <person name="Lipzen A."/>
            <person name="Khouja H.-R."/>
            <person name="Murat C."/>
            <person name="Ohm R."/>
            <person name="Olson A."/>
            <person name="Spatafora J."/>
            <person name="Veneault-Fourrey C."/>
            <person name="Henrissat B."/>
            <person name="Grigoriev I."/>
            <person name="Martin F."/>
            <person name="Perotto S."/>
        </authorList>
    </citation>
    <scope>NUCLEOTIDE SEQUENCE [LARGE SCALE GENOMIC DNA]</scope>
    <source>
        <strain evidence="6 7">F</strain>
    </source>
</reference>
<gene>
    <name evidence="6" type="ORF">L207DRAFT_483697</name>
</gene>
<feature type="domain" description="Peptidase S33 tripeptidyl aminopeptidase-like C-terminal" evidence="5">
    <location>
        <begin position="456"/>
        <end position="524"/>
    </location>
</feature>
<dbReference type="InterPro" id="IPR029058">
    <property type="entry name" value="AB_hydrolase_fold"/>
</dbReference>
<dbReference type="Pfam" id="PF08386">
    <property type="entry name" value="Abhydrolase_4"/>
    <property type="match status" value="1"/>
</dbReference>
<accession>A0A2J6S1R0</accession>
<dbReference type="GO" id="GO:0016787">
    <property type="term" value="F:hydrolase activity"/>
    <property type="evidence" value="ECO:0007669"/>
    <property type="project" value="UniProtKB-KW"/>
</dbReference>
<dbReference type="Pfam" id="PF00561">
    <property type="entry name" value="Abhydrolase_1"/>
    <property type="match status" value="1"/>
</dbReference>
<dbReference type="OrthoDB" id="425534at2759"/>
<sequence length="526" mass="58220">MKYHGHQSGGSVVSSILAATSLLHGCGATNSSPQRILHEINPTSVLKWETCGDLNNHTLECARLDVPVDHFHKSSDKTFSIPLIRMLAFNASDTGNKSILLNPGGPGGSGLNFLWRAGEKLNKIIGEGFHLLSFDPRGVNGSVPQASCYITAEQRAVEIENIPWDLESQAGEMFTKAENKAKACEDTMGEYGAYVNTPQTAADMNSILDAIGQEKMYYWGFSYGTTLGQTYAQLFPDRVSRLIIDGVSNLDEWYNGNYYYESLDDTDKVYAGFVEECFKAKENCPLNFIKGQSFNSAGDLKTYIDDYLKNLEEEPIPVYLNNSNYGAVTRRSVVTNGIFSALYKPDPTWPILAKNLAALLNGNSTPAYSAYSDLWITSIIGDETNAFVEYNDAWTSGPGAPFHGIKPIQEYYLNVPESSKLVTKYMGIDSYERASWSLPKKHDFHPQYYPEFPKFETAEPILVLSTTFDPVCPLISAQKAHNSFKGAGFVEQKSYGHCSVSMPSLCTAKHVQRYFYDGVLPEVGAT</sequence>